<dbReference type="AlphaFoldDB" id="A0A2S0NA48"/>
<dbReference type="Pfam" id="PF13640">
    <property type="entry name" value="2OG-FeII_Oxy_3"/>
    <property type="match status" value="1"/>
</dbReference>
<organism evidence="2 3">
    <name type="scientific">Phreatobacter cathodiphilus</name>
    <dbReference type="NCBI Taxonomy" id="1868589"/>
    <lineage>
        <taxon>Bacteria</taxon>
        <taxon>Pseudomonadati</taxon>
        <taxon>Pseudomonadota</taxon>
        <taxon>Alphaproteobacteria</taxon>
        <taxon>Hyphomicrobiales</taxon>
        <taxon>Phreatobacteraceae</taxon>
        <taxon>Phreatobacter</taxon>
    </lineage>
</organism>
<evidence type="ECO:0000313" key="3">
    <source>
        <dbReference type="Proteomes" id="UP000237889"/>
    </source>
</evidence>
<dbReference type="OrthoDB" id="153025at2"/>
<dbReference type="Proteomes" id="UP000237889">
    <property type="component" value="Chromosome"/>
</dbReference>
<name>A0A2S0NA48_9HYPH</name>
<sequence>MSFIDIERLRATPLETVPYDYLVVPNFVRADRLQDVLKDYPDVPGPGSHPPSVLDIRGDFKALMEELDQEPFRKAIEDKFGIDLTGRPTMYTVRGFTRATDGKIHTDSETKIITVLLYMNDAWDSDGGRLRVLNNGTDLNDYAAEIPPDGGTLLVFKRSDTSWHGHEPFTGKRRAIQMNWVTSQSVVDHEQGRHARSSRFKKFIRMITGKAA</sequence>
<protein>
    <recommendedName>
        <fullName evidence="1">Prolyl 4-hydroxylase alpha subunit Fe(2+) 2OG dioxygenase domain-containing protein</fullName>
    </recommendedName>
</protein>
<dbReference type="EMBL" id="CP027668">
    <property type="protein sequence ID" value="AVO44803.1"/>
    <property type="molecule type" value="Genomic_DNA"/>
</dbReference>
<keyword evidence="3" id="KW-1185">Reference proteome</keyword>
<proteinExistence type="predicted"/>
<dbReference type="Gene3D" id="2.60.120.620">
    <property type="entry name" value="q2cbj1_9rhob like domain"/>
    <property type="match status" value="1"/>
</dbReference>
<dbReference type="InterPro" id="IPR044862">
    <property type="entry name" value="Pro_4_hyd_alph_FE2OG_OXY"/>
</dbReference>
<reference evidence="2 3" key="1">
    <citation type="submission" date="2018-03" db="EMBL/GenBank/DDBJ databases">
        <title>Genome sequencing of Phreatobacter sp.</title>
        <authorList>
            <person name="Kim S.-J."/>
            <person name="Heo J."/>
            <person name="Kwon S.-W."/>
        </authorList>
    </citation>
    <scope>NUCLEOTIDE SEQUENCE [LARGE SCALE GENOMIC DNA]</scope>
    <source>
        <strain evidence="2 3">S-12</strain>
    </source>
</reference>
<feature type="domain" description="Prolyl 4-hydroxylase alpha subunit Fe(2+) 2OG dioxygenase" evidence="1">
    <location>
        <begin position="103"/>
        <end position="181"/>
    </location>
</feature>
<gene>
    <name evidence="2" type="ORF">C6569_06870</name>
</gene>
<dbReference type="RefSeq" id="WP_106748144.1">
    <property type="nucleotide sequence ID" value="NZ_CP027668.1"/>
</dbReference>
<evidence type="ECO:0000313" key="2">
    <source>
        <dbReference type="EMBL" id="AVO44803.1"/>
    </source>
</evidence>
<evidence type="ECO:0000259" key="1">
    <source>
        <dbReference type="Pfam" id="PF13640"/>
    </source>
</evidence>
<accession>A0A2S0NA48</accession>
<dbReference type="KEGG" id="phr:C6569_06870"/>